<feature type="compositionally biased region" description="Polar residues" evidence="1">
    <location>
        <begin position="297"/>
        <end position="354"/>
    </location>
</feature>
<accession>A0A8H4UTL6</accession>
<evidence type="ECO:0000313" key="4">
    <source>
        <dbReference type="Proteomes" id="UP000635477"/>
    </source>
</evidence>
<feature type="region of interest" description="Disordered" evidence="1">
    <location>
        <begin position="108"/>
        <end position="401"/>
    </location>
</feature>
<evidence type="ECO:0000256" key="2">
    <source>
        <dbReference type="SAM" id="SignalP"/>
    </source>
</evidence>
<feature type="compositionally biased region" description="Low complexity" evidence="1">
    <location>
        <begin position="114"/>
        <end position="136"/>
    </location>
</feature>
<feature type="signal peptide" evidence="2">
    <location>
        <begin position="1"/>
        <end position="23"/>
    </location>
</feature>
<evidence type="ECO:0000256" key="1">
    <source>
        <dbReference type="SAM" id="MobiDB-lite"/>
    </source>
</evidence>
<name>A0A8H4UTL6_9HYPO</name>
<dbReference type="Proteomes" id="UP000635477">
    <property type="component" value="Unassembled WGS sequence"/>
</dbReference>
<evidence type="ECO:0000313" key="3">
    <source>
        <dbReference type="EMBL" id="KAF4983316.1"/>
    </source>
</evidence>
<feature type="compositionally biased region" description="Low complexity" evidence="1">
    <location>
        <begin position="198"/>
        <end position="209"/>
    </location>
</feature>
<gene>
    <name evidence="3" type="ORF">FZEAL_1254</name>
</gene>
<proteinExistence type="predicted"/>
<feature type="chain" id="PRO_5034456259" evidence="2">
    <location>
        <begin position="24"/>
        <end position="696"/>
    </location>
</feature>
<feature type="compositionally biased region" description="Basic and acidic residues" evidence="1">
    <location>
        <begin position="238"/>
        <end position="256"/>
    </location>
</feature>
<protein>
    <submittedName>
        <fullName evidence="3">Uncharacterized protein</fullName>
    </submittedName>
</protein>
<dbReference type="OrthoDB" id="5095623at2759"/>
<feature type="compositionally biased region" description="Basic and acidic residues" evidence="1">
    <location>
        <begin position="269"/>
        <end position="283"/>
    </location>
</feature>
<comment type="caution">
    <text evidence="3">The sequence shown here is derived from an EMBL/GenBank/DDBJ whole genome shotgun (WGS) entry which is preliminary data.</text>
</comment>
<reference evidence="3" key="2">
    <citation type="submission" date="2020-05" db="EMBL/GenBank/DDBJ databases">
        <authorList>
            <person name="Kim H.-S."/>
            <person name="Proctor R.H."/>
            <person name="Brown D.W."/>
        </authorList>
    </citation>
    <scope>NUCLEOTIDE SEQUENCE</scope>
    <source>
        <strain evidence="3">NRRL 22465</strain>
    </source>
</reference>
<dbReference type="EMBL" id="JABEYC010000070">
    <property type="protein sequence ID" value="KAF4983316.1"/>
    <property type="molecule type" value="Genomic_DNA"/>
</dbReference>
<reference evidence="3" key="1">
    <citation type="journal article" date="2020" name="BMC Genomics">
        <title>Correction to: Identification and distribution of gene clusters required for synthesis of sphingolipid metabolism inhibitors in diverse species of the filamentous fungus Fusarium.</title>
        <authorList>
            <person name="Kim H.S."/>
            <person name="Lohmar J.M."/>
            <person name="Busman M."/>
            <person name="Brown D.W."/>
            <person name="Naumann T.A."/>
            <person name="Divon H.H."/>
            <person name="Lysoe E."/>
            <person name="Uhlig S."/>
            <person name="Proctor R.H."/>
        </authorList>
    </citation>
    <scope>NUCLEOTIDE SEQUENCE</scope>
    <source>
        <strain evidence="3">NRRL 22465</strain>
    </source>
</reference>
<organism evidence="3 4">
    <name type="scientific">Fusarium zealandicum</name>
    <dbReference type="NCBI Taxonomy" id="1053134"/>
    <lineage>
        <taxon>Eukaryota</taxon>
        <taxon>Fungi</taxon>
        <taxon>Dikarya</taxon>
        <taxon>Ascomycota</taxon>
        <taxon>Pezizomycotina</taxon>
        <taxon>Sordariomycetes</taxon>
        <taxon>Hypocreomycetidae</taxon>
        <taxon>Hypocreales</taxon>
        <taxon>Nectriaceae</taxon>
        <taxon>Fusarium</taxon>
        <taxon>Fusarium staphyleae species complex</taxon>
    </lineage>
</organism>
<sequence>MIRLYTLLCIIPHLSLPLPSANAALLPRVNRPFKLPGLVFAEPAARSVVEVVPFKDPHRGHAGLHHTLGVVKRLVEDHDSMVEVSEEAIQDLLDQINRLQEQVSGMLAADSADGPSTQQTGGQAGSQSPQLPGGSSNAPSQGDQPYELPPQPVETGLPSPAAAAGPSEVPVGSNVPTKPTSPEQPLPQPSNAPSQPNASEQSGAQAQADEQADGSSGGSPENSTEGSGENPTAVPNRDSGDDSTRNDEAEPDRQPSDESVEQPSQARPGEVDEPSKAKFKDVAQDNPSSSHSDHQSAKPSAGQSNSQSAEQEFLPTDQSVPGQTELPSSTISDHQPTRTSGNLVAEESTTQSSGLPGGVFKETPGSVLPSPSDEAFLSEQTKDSASEENQQPQQTMDPDCLVQDVVSGVPILRRNANCTPGHSSTSTDSVEDATPVTALASISQTGTDAQTKRSTAEAQSSQQGNEQQTTDSTATTIQELQQAVGPTVSSTSDLVMTTAQPTGSQPTSIQTSQKLGTLVFTRVRTRSTTVKATTTRTQFVHAERPSSSPAISGLVFKENTDETVDEDGNIVSVHGSTDGKLTAGSETDGQTNERQTPSATWLSQITSQRESGLGTATTPFSTSGATTRMPTTDVLWSDRSASATPGPAADLEASPRPMLLFNSTSANATYQTTPPLSGFRTVSKPTKSLAERGRMW</sequence>
<feature type="compositionally biased region" description="Polar residues" evidence="1">
    <location>
        <begin position="416"/>
        <end position="428"/>
    </location>
</feature>
<feature type="compositionally biased region" description="Polar residues" evidence="1">
    <location>
        <begin position="387"/>
        <end position="396"/>
    </location>
</feature>
<keyword evidence="2" id="KW-0732">Signal</keyword>
<keyword evidence="4" id="KW-1185">Reference proteome</keyword>
<feature type="compositionally biased region" description="Polar residues" evidence="1">
    <location>
        <begin position="456"/>
        <end position="473"/>
    </location>
</feature>
<feature type="compositionally biased region" description="Low complexity" evidence="1">
    <location>
        <begin position="158"/>
        <end position="172"/>
    </location>
</feature>
<feature type="compositionally biased region" description="Polar residues" evidence="1">
    <location>
        <begin position="584"/>
        <end position="628"/>
    </location>
</feature>
<dbReference type="AlphaFoldDB" id="A0A8H4UTL6"/>
<feature type="region of interest" description="Disordered" evidence="1">
    <location>
        <begin position="413"/>
        <end position="473"/>
    </location>
</feature>
<feature type="compositionally biased region" description="Polar residues" evidence="1">
    <location>
        <begin position="218"/>
        <end position="230"/>
    </location>
</feature>
<feature type="compositionally biased region" description="Polar residues" evidence="1">
    <location>
        <begin position="440"/>
        <end position="449"/>
    </location>
</feature>
<feature type="region of interest" description="Disordered" evidence="1">
    <location>
        <begin position="568"/>
        <end position="628"/>
    </location>
</feature>